<comment type="caution">
    <text evidence="6">The sequence shown here is derived from an EMBL/GenBank/DDBJ whole genome shotgun (WGS) entry which is preliminary data.</text>
</comment>
<feature type="domain" description="HTH luxR-type" evidence="4">
    <location>
        <begin position="106"/>
        <end position="169"/>
    </location>
</feature>
<evidence type="ECO:0000256" key="3">
    <source>
        <dbReference type="ARBA" id="ARBA00023163"/>
    </source>
</evidence>
<dbReference type="PROSITE" id="PS50043">
    <property type="entry name" value="HTH_LUXR_2"/>
    <property type="match status" value="1"/>
</dbReference>
<keyword evidence="2" id="KW-0238">DNA-binding</keyword>
<keyword evidence="3" id="KW-0804">Transcription</keyword>
<evidence type="ECO:0000259" key="4">
    <source>
        <dbReference type="PROSITE" id="PS50043"/>
    </source>
</evidence>
<keyword evidence="7" id="KW-1185">Reference proteome</keyword>
<reference evidence="6 7" key="1">
    <citation type="submission" date="2021-06" db="EMBL/GenBank/DDBJ databases">
        <authorList>
            <person name="Lu T."/>
            <person name="Wang Q."/>
            <person name="Han X."/>
        </authorList>
    </citation>
    <scope>NUCLEOTIDE SEQUENCE [LARGE SCALE GENOMIC DNA]</scope>
    <source>
        <strain evidence="6 7">LAM0050</strain>
    </source>
</reference>
<dbReference type="PROSITE" id="PS50113">
    <property type="entry name" value="PAC"/>
    <property type="match status" value="1"/>
</dbReference>
<evidence type="ECO:0000313" key="6">
    <source>
        <dbReference type="EMBL" id="MBV4396727.1"/>
    </source>
</evidence>
<dbReference type="Pfam" id="PF13426">
    <property type="entry name" value="PAS_9"/>
    <property type="match status" value="1"/>
</dbReference>
<evidence type="ECO:0000256" key="1">
    <source>
        <dbReference type="ARBA" id="ARBA00023015"/>
    </source>
</evidence>
<protein>
    <submittedName>
        <fullName evidence="6">PAS and helix-turn-helix domain-containing protein</fullName>
    </submittedName>
</protein>
<accession>A0ABS6NM72</accession>
<dbReference type="PROSITE" id="PS00622">
    <property type="entry name" value="HTH_LUXR_1"/>
    <property type="match status" value="1"/>
</dbReference>
<name>A0ABS6NM72_9BURK</name>
<evidence type="ECO:0000313" key="7">
    <source>
        <dbReference type="Proteomes" id="UP000722165"/>
    </source>
</evidence>
<dbReference type="Pfam" id="PF00196">
    <property type="entry name" value="GerE"/>
    <property type="match status" value="1"/>
</dbReference>
<proteinExistence type="predicted"/>
<dbReference type="InterPro" id="IPR000014">
    <property type="entry name" value="PAS"/>
</dbReference>
<evidence type="ECO:0000256" key="2">
    <source>
        <dbReference type="ARBA" id="ARBA00023125"/>
    </source>
</evidence>
<dbReference type="PANTHER" id="PTHR44688">
    <property type="entry name" value="DNA-BINDING TRANSCRIPTIONAL ACTIVATOR DEVR_DOSR"/>
    <property type="match status" value="1"/>
</dbReference>
<dbReference type="CDD" id="cd06170">
    <property type="entry name" value="LuxR_C_like"/>
    <property type="match status" value="1"/>
</dbReference>
<dbReference type="Proteomes" id="UP000722165">
    <property type="component" value="Unassembled WGS sequence"/>
</dbReference>
<sequence>MAPVGLLVSRNRYVQSCNRAFSNMFGYASEALKGKSLITLYPSATEFEHIGDRALMVMRSEGRYSDDRIMKRNNGQLFWCHVSGQAINRNDPFSAAVWVFEDISEKRQITTELTAREREIAQFLVAGKSSKEIGKLLGIGYRTVDAHRARLMRKFKVTSSNELVAKLIG</sequence>
<dbReference type="SMART" id="SM00421">
    <property type="entry name" value="HTH_LUXR"/>
    <property type="match status" value="1"/>
</dbReference>
<dbReference type="CDD" id="cd00130">
    <property type="entry name" value="PAS"/>
    <property type="match status" value="1"/>
</dbReference>
<dbReference type="EMBL" id="JAHSPR010000003">
    <property type="protein sequence ID" value="MBV4396727.1"/>
    <property type="molecule type" value="Genomic_DNA"/>
</dbReference>
<dbReference type="NCBIfam" id="TIGR00229">
    <property type="entry name" value="sensory_box"/>
    <property type="match status" value="1"/>
</dbReference>
<dbReference type="InterPro" id="IPR000700">
    <property type="entry name" value="PAS-assoc_C"/>
</dbReference>
<gene>
    <name evidence="6" type="ORF">KU392_05560</name>
</gene>
<dbReference type="PANTHER" id="PTHR44688:SF16">
    <property type="entry name" value="DNA-BINDING TRANSCRIPTIONAL ACTIVATOR DEVR_DOSR"/>
    <property type="match status" value="1"/>
</dbReference>
<evidence type="ECO:0000259" key="5">
    <source>
        <dbReference type="PROSITE" id="PS50113"/>
    </source>
</evidence>
<dbReference type="InterPro" id="IPR000792">
    <property type="entry name" value="Tscrpt_reg_LuxR_C"/>
</dbReference>
<keyword evidence="1" id="KW-0805">Transcription regulation</keyword>
<organism evidence="6 7">
    <name type="scientific">Advenella alkanexedens</name>
    <dbReference type="NCBI Taxonomy" id="1481665"/>
    <lineage>
        <taxon>Bacteria</taxon>
        <taxon>Pseudomonadati</taxon>
        <taxon>Pseudomonadota</taxon>
        <taxon>Betaproteobacteria</taxon>
        <taxon>Burkholderiales</taxon>
        <taxon>Alcaligenaceae</taxon>
    </lineage>
</organism>
<feature type="domain" description="PAC" evidence="5">
    <location>
        <begin position="63"/>
        <end position="115"/>
    </location>
</feature>